<dbReference type="GO" id="GO:0004725">
    <property type="term" value="F:protein tyrosine phosphatase activity"/>
    <property type="evidence" value="ECO:0007669"/>
    <property type="project" value="InterPro"/>
</dbReference>
<reference evidence="2" key="1">
    <citation type="submission" date="2021-06" db="EMBL/GenBank/DDBJ databases">
        <title>Parelaphostrongylus tenuis whole genome reference sequence.</title>
        <authorList>
            <person name="Garwood T.J."/>
            <person name="Larsen P.A."/>
            <person name="Fountain-Jones N.M."/>
            <person name="Garbe J.R."/>
            <person name="Macchietto M.G."/>
            <person name="Kania S.A."/>
            <person name="Gerhold R.W."/>
            <person name="Richards J.E."/>
            <person name="Wolf T.M."/>
        </authorList>
    </citation>
    <scope>NUCLEOTIDE SEQUENCE</scope>
    <source>
        <strain evidence="2">MNPRO001-30</strain>
        <tissue evidence="2">Meninges</tissue>
    </source>
</reference>
<feature type="domain" description="Tyrosine-protein phosphatase" evidence="1">
    <location>
        <begin position="19"/>
        <end position="146"/>
    </location>
</feature>
<dbReference type="SMART" id="SM00194">
    <property type="entry name" value="PTPc"/>
    <property type="match status" value="1"/>
</dbReference>
<dbReference type="PANTHER" id="PTHR46163">
    <property type="entry name" value="TYROSINE-PROTEIN PHOSPHATASE-RELATED"/>
    <property type="match status" value="1"/>
</dbReference>
<dbReference type="InterPro" id="IPR029021">
    <property type="entry name" value="Prot-tyrosine_phosphatase-like"/>
</dbReference>
<accession>A0AAD5MZ02</accession>
<dbReference type="Pfam" id="PF00102">
    <property type="entry name" value="Y_phosphatase"/>
    <property type="match status" value="1"/>
</dbReference>
<dbReference type="Gene3D" id="3.90.190.10">
    <property type="entry name" value="Protein tyrosine phosphatase superfamily"/>
    <property type="match status" value="3"/>
</dbReference>
<evidence type="ECO:0000313" key="3">
    <source>
        <dbReference type="Proteomes" id="UP001196413"/>
    </source>
</evidence>
<dbReference type="Proteomes" id="UP001196413">
    <property type="component" value="Unassembled WGS sequence"/>
</dbReference>
<dbReference type="AlphaFoldDB" id="A0AAD5MZ02"/>
<dbReference type="InterPro" id="IPR003595">
    <property type="entry name" value="Tyr_Pase_cat"/>
</dbReference>
<evidence type="ECO:0000259" key="1">
    <source>
        <dbReference type="PROSITE" id="PS50055"/>
    </source>
</evidence>
<sequence>QPLCQEDNGKRGARLEKGILIHEKDVGCLDESRVKLQNCEECDDYIHANYVSTPSNSKRFICTQAPLEKTCGDFWLMCLQERAEYIVMLCNFFEKVKFTTPTSAQIKITTLLIKKSGKKMKTKHIQWIDWPDRGVPPPDTTIIQYILESLLLDAPIEECDQILLKIRAQRANTIQTDQQYLYVHQVLLNYFTEKHLLDPEWKPHVDRFTDEYKKFVL</sequence>
<dbReference type="PROSITE" id="PS50055">
    <property type="entry name" value="TYR_PHOSPHATASE_PTP"/>
    <property type="match status" value="1"/>
</dbReference>
<dbReference type="InterPro" id="IPR000242">
    <property type="entry name" value="PTP_cat"/>
</dbReference>
<dbReference type="EMBL" id="JAHQIW010005310">
    <property type="protein sequence ID" value="KAJ1365573.1"/>
    <property type="molecule type" value="Genomic_DNA"/>
</dbReference>
<keyword evidence="3" id="KW-1185">Reference proteome</keyword>
<dbReference type="CDD" id="cd00047">
    <property type="entry name" value="PTPc"/>
    <property type="match status" value="1"/>
</dbReference>
<feature type="non-terminal residue" evidence="2">
    <location>
        <position position="1"/>
    </location>
</feature>
<name>A0AAD5MZ02_PARTN</name>
<dbReference type="SMART" id="SM00404">
    <property type="entry name" value="PTPc_motif"/>
    <property type="match status" value="1"/>
</dbReference>
<dbReference type="PANTHER" id="PTHR46163:SF5">
    <property type="entry name" value="TYROSINE-PROTEIN PHOSPHATASE"/>
    <property type="match status" value="1"/>
</dbReference>
<proteinExistence type="predicted"/>
<gene>
    <name evidence="2" type="ORF">KIN20_025945</name>
</gene>
<evidence type="ECO:0000313" key="2">
    <source>
        <dbReference type="EMBL" id="KAJ1365573.1"/>
    </source>
</evidence>
<dbReference type="InterPro" id="IPR052782">
    <property type="entry name" value="Oocyte-zygote_transition_reg"/>
</dbReference>
<dbReference type="SUPFAM" id="SSF52799">
    <property type="entry name" value="(Phosphotyrosine protein) phosphatases II"/>
    <property type="match status" value="1"/>
</dbReference>
<organism evidence="2 3">
    <name type="scientific">Parelaphostrongylus tenuis</name>
    <name type="common">Meningeal worm</name>
    <dbReference type="NCBI Taxonomy" id="148309"/>
    <lineage>
        <taxon>Eukaryota</taxon>
        <taxon>Metazoa</taxon>
        <taxon>Ecdysozoa</taxon>
        <taxon>Nematoda</taxon>
        <taxon>Chromadorea</taxon>
        <taxon>Rhabditida</taxon>
        <taxon>Rhabditina</taxon>
        <taxon>Rhabditomorpha</taxon>
        <taxon>Strongyloidea</taxon>
        <taxon>Metastrongylidae</taxon>
        <taxon>Parelaphostrongylus</taxon>
    </lineage>
</organism>
<comment type="caution">
    <text evidence="2">The sequence shown here is derived from an EMBL/GenBank/DDBJ whole genome shotgun (WGS) entry which is preliminary data.</text>
</comment>
<protein>
    <recommendedName>
        <fullName evidence="1">Tyrosine-protein phosphatase domain-containing protein</fullName>
    </recommendedName>
</protein>
<dbReference type="PRINTS" id="PR00700">
    <property type="entry name" value="PRTYPHPHTASE"/>
</dbReference>